<gene>
    <name evidence="3" type="ORF">SLNSH_22830</name>
</gene>
<accession>A0A2T1HM97</accession>
<name>A0A2T1HM97_9HYPH</name>
<reference evidence="4" key="1">
    <citation type="submission" date="2018-03" db="EMBL/GenBank/DDBJ databases">
        <authorList>
            <person name="Sun L."/>
            <person name="Liu H."/>
            <person name="Chen W."/>
            <person name="Huang K."/>
            <person name="Liu W."/>
            <person name="Gao X."/>
        </authorList>
    </citation>
    <scope>NUCLEOTIDE SEQUENCE [LARGE SCALE GENOMIC DNA]</scope>
    <source>
        <strain evidence="4">SH9</strain>
    </source>
</reference>
<feature type="compositionally biased region" description="Low complexity" evidence="1">
    <location>
        <begin position="275"/>
        <end position="291"/>
    </location>
</feature>
<dbReference type="CDD" id="cd13926">
    <property type="entry name" value="N-acetylmuramidase_GH108"/>
    <property type="match status" value="1"/>
</dbReference>
<dbReference type="Proteomes" id="UP000239772">
    <property type="component" value="Unassembled WGS sequence"/>
</dbReference>
<dbReference type="Pfam" id="PF05838">
    <property type="entry name" value="Glyco_hydro_108"/>
    <property type="match status" value="1"/>
</dbReference>
<feature type="compositionally biased region" description="Polar residues" evidence="1">
    <location>
        <begin position="515"/>
        <end position="525"/>
    </location>
</feature>
<keyword evidence="4" id="KW-1185">Reference proteome</keyword>
<organism evidence="3 4">
    <name type="scientific">Alsobacter soli</name>
    <dbReference type="NCBI Taxonomy" id="2109933"/>
    <lineage>
        <taxon>Bacteria</taxon>
        <taxon>Pseudomonadati</taxon>
        <taxon>Pseudomonadota</taxon>
        <taxon>Alphaproteobacteria</taxon>
        <taxon>Hyphomicrobiales</taxon>
        <taxon>Alsobacteraceae</taxon>
        <taxon>Alsobacter</taxon>
    </lineage>
</organism>
<evidence type="ECO:0000259" key="2">
    <source>
        <dbReference type="Pfam" id="PF05838"/>
    </source>
</evidence>
<feature type="compositionally biased region" description="Basic and acidic residues" evidence="1">
    <location>
        <begin position="945"/>
        <end position="956"/>
    </location>
</feature>
<sequence length="956" mass="98137">MAVNDVVAALLGQNPNQPLATLTPENIKRQRELALKQMQAGADYSPVQSWTQGAARVAQALTGALMARDLDQKEAQGLADFWGKDFANATGGAGGAAATGAAAQASGGRPGGLPSFVATGGKMASAAPIGGFDQSVNRVLQFEGGYTPNDAGNGPTNYGISSAANPGVDVAKLTPDQAKQIYKSKYWDAIGGDELAAKNPALAHVAFDAAVNSGPARAQQWLQQSGGDPQKFMQLRSDFLQGLIASNPGKYQPYAKAWGQRIASLQADISGAAAQPGMAAPGQQGGAAQYARSVPGAQPQQVAQDLPSNQPAPAAVNGQRPPPGGYIARDSQGGLVMVDKDGNSILPTQASASAGGPVQVASADPSFVPAYNAPGGLATNPAIAAISAGQQPPRQDPSTGFNTPIGQDVYREGFSAPVDTRIPLGAAQPLTGAQKVAAALAGSDQGGNLPTMARGAATAPLDARGALLEALTAGASPSGAGGPPSPVVAALMDDKRPSNTNISRGSLREADRVTSVATNGDNPATISRGDARHPADAKLYGAANQFGGPGSGLAYGSANSERPEIPTYAPQYAPGQPGQQAGQPQAPQVTPQVAQRIQTVAAQPEVQALAQNYAQTPHGQQIAAAGAQPGSLGAIMRALANPYAPEGARAMLLMLAKQKIEAANPNYGFQTLPDGTILRTDPRNGSVTPIYQAPSKPTYGVIGKDQYGNEQYGWIDPFKHTVEAATPAGGAAPGTTAAGNVPGAQGSPIPAPPPGVDPKVWREQFSKREAENAVPPTSADASKLRGEIQGLPSYKNLSQAAPIYKGMLEAANRNSKASDLNLVYGLGKIMDPTSVVREGEMIMVKNTAGLPEWLVGAINSLNGGAALTPETRKAIMTEAYGRLQAYKGVFDTETSQYKRIAGRQRMNVDDIVPDFGDFPEYVPAPTPPTGPAAPAPAGGTITPEQAREELRRRGKL</sequence>
<dbReference type="Gene3D" id="1.20.141.10">
    <property type="entry name" value="Chitosanase, subunit A, domain 1"/>
    <property type="match status" value="1"/>
</dbReference>
<evidence type="ECO:0000313" key="4">
    <source>
        <dbReference type="Proteomes" id="UP000239772"/>
    </source>
</evidence>
<evidence type="ECO:0000256" key="1">
    <source>
        <dbReference type="SAM" id="MobiDB-lite"/>
    </source>
</evidence>
<dbReference type="AlphaFoldDB" id="A0A2T1HM97"/>
<feature type="domain" description="TtsA-like Glycoside hydrolase family 108" evidence="2">
    <location>
        <begin position="137"/>
        <end position="214"/>
    </location>
</feature>
<feature type="region of interest" description="Disordered" evidence="1">
    <location>
        <begin position="552"/>
        <end position="587"/>
    </location>
</feature>
<dbReference type="SUPFAM" id="SSF53955">
    <property type="entry name" value="Lysozyme-like"/>
    <property type="match status" value="1"/>
</dbReference>
<feature type="compositionally biased region" description="Pro residues" evidence="1">
    <location>
        <begin position="922"/>
        <end position="934"/>
    </location>
</feature>
<feature type="compositionally biased region" description="Polar residues" evidence="1">
    <location>
        <begin position="298"/>
        <end position="311"/>
    </location>
</feature>
<protein>
    <recommendedName>
        <fullName evidence="2">TtsA-like Glycoside hydrolase family 108 domain-containing protein</fullName>
    </recommendedName>
</protein>
<dbReference type="InterPro" id="IPR008565">
    <property type="entry name" value="TtsA-like_GH18_dom"/>
</dbReference>
<feature type="region of interest" description="Disordered" evidence="1">
    <location>
        <begin position="275"/>
        <end position="330"/>
    </location>
</feature>
<dbReference type="RefSeq" id="WP_106340350.1">
    <property type="nucleotide sequence ID" value="NZ_PVZS01000041.1"/>
</dbReference>
<feature type="compositionally biased region" description="Low complexity" evidence="1">
    <location>
        <begin position="568"/>
        <end position="587"/>
    </location>
</feature>
<dbReference type="OrthoDB" id="7330655at2"/>
<dbReference type="InterPro" id="IPR023346">
    <property type="entry name" value="Lysozyme-like_dom_sf"/>
</dbReference>
<dbReference type="EMBL" id="PVZS01000041">
    <property type="protein sequence ID" value="PSC02699.1"/>
    <property type="molecule type" value="Genomic_DNA"/>
</dbReference>
<proteinExistence type="predicted"/>
<evidence type="ECO:0000313" key="3">
    <source>
        <dbReference type="EMBL" id="PSC02699.1"/>
    </source>
</evidence>
<feature type="region of interest" description="Disordered" evidence="1">
    <location>
        <begin position="511"/>
        <end position="531"/>
    </location>
</feature>
<feature type="region of interest" description="Disordered" evidence="1">
    <location>
        <begin position="917"/>
        <end position="956"/>
    </location>
</feature>
<comment type="caution">
    <text evidence="3">The sequence shown here is derived from an EMBL/GenBank/DDBJ whole genome shotgun (WGS) entry which is preliminary data.</text>
</comment>